<dbReference type="GeneID" id="94841164"/>
<dbReference type="RefSeq" id="XP_068356791.1">
    <property type="nucleotide sequence ID" value="XM_068506460.1"/>
</dbReference>
<comment type="caution">
    <text evidence="3">The sequence shown here is derived from an EMBL/GenBank/DDBJ whole genome shotgun (WGS) entry which is preliminary data.</text>
</comment>
<dbReference type="AlphaFoldDB" id="A0A1J4JWY2"/>
<dbReference type="Proteomes" id="UP000179807">
    <property type="component" value="Unassembled WGS sequence"/>
</dbReference>
<sequence length="461" mass="51929">MAKPLLVKNLPPHITVDEIRKAFSPYGPIHEIYLPSDYYLNNYYPLDSAYLYFEEGRSCDFFLEDNIDVVIDGFFTEVVDTSVSKEVTSTAVIYGISQSVTIDDLFYALRLDGNSEIEIKKPGSRQNDGFAFVTFTNDKFCQSFLLSFTEITVGNCTMAVRQFPQPKSPKKAHHTATLSCAPSSFIRLRNFQQFQDFTISIPSQNKKYKLSSKILAASSRVIADLISTYPYTNHFVCTIEGGNYDEFFDALYGKPLEITSENCEFIHAVASQLDIPDLIGLAGAVAYDKLSLYNYDKILYQLIQNNLNYDYVIDFIASHLSEGLQDNQEKTISLIDLSPDVLKKVANHHLVQSMSVNDVGTLFKNVLLLGKLKLSDISQIDNDELDLNSNRQLLIDYLDNKLLSQVSSHHGQDSVQSNDNSEALITNPGILDEEITSNLELFSFEDDSDFDDLFTLDSETS</sequence>
<dbReference type="InterPro" id="IPR000504">
    <property type="entry name" value="RRM_dom"/>
</dbReference>
<reference evidence="3" key="1">
    <citation type="submission" date="2016-10" db="EMBL/GenBank/DDBJ databases">
        <authorList>
            <person name="Benchimol M."/>
            <person name="Almeida L.G."/>
            <person name="Vasconcelos A.T."/>
            <person name="Perreira-Neves A."/>
            <person name="Rosa I.A."/>
            <person name="Tasca T."/>
            <person name="Bogo M.R."/>
            <person name="de Souza W."/>
        </authorList>
    </citation>
    <scope>NUCLEOTIDE SEQUENCE [LARGE SCALE GENOMIC DNA]</scope>
    <source>
        <strain evidence="3">K</strain>
    </source>
</reference>
<evidence type="ECO:0000259" key="2">
    <source>
        <dbReference type="PROSITE" id="PS50102"/>
    </source>
</evidence>
<dbReference type="SUPFAM" id="SSF54928">
    <property type="entry name" value="RNA-binding domain, RBD"/>
    <property type="match status" value="1"/>
</dbReference>
<evidence type="ECO:0000256" key="1">
    <source>
        <dbReference type="PROSITE-ProRule" id="PRU00176"/>
    </source>
</evidence>
<gene>
    <name evidence="3" type="ORF">TRFO_28916</name>
</gene>
<feature type="domain" description="RRM" evidence="2">
    <location>
        <begin position="3"/>
        <end position="86"/>
    </location>
</feature>
<dbReference type="SUPFAM" id="SSF54695">
    <property type="entry name" value="POZ domain"/>
    <property type="match status" value="1"/>
</dbReference>
<dbReference type="Pfam" id="PF00076">
    <property type="entry name" value="RRM_1"/>
    <property type="match status" value="1"/>
</dbReference>
<dbReference type="InterPro" id="IPR012677">
    <property type="entry name" value="Nucleotide-bd_a/b_plait_sf"/>
</dbReference>
<dbReference type="SMART" id="SM00360">
    <property type="entry name" value="RRM"/>
    <property type="match status" value="2"/>
</dbReference>
<evidence type="ECO:0000313" key="3">
    <source>
        <dbReference type="EMBL" id="OHT03655.1"/>
    </source>
</evidence>
<protein>
    <recommendedName>
        <fullName evidence="2">RRM domain-containing protein</fullName>
    </recommendedName>
</protein>
<dbReference type="OrthoDB" id="439808at2759"/>
<name>A0A1J4JWY2_9EUKA</name>
<organism evidence="3 4">
    <name type="scientific">Tritrichomonas foetus</name>
    <dbReference type="NCBI Taxonomy" id="1144522"/>
    <lineage>
        <taxon>Eukaryota</taxon>
        <taxon>Metamonada</taxon>
        <taxon>Parabasalia</taxon>
        <taxon>Tritrichomonadida</taxon>
        <taxon>Tritrichomonadidae</taxon>
        <taxon>Tritrichomonas</taxon>
    </lineage>
</organism>
<keyword evidence="1" id="KW-0694">RNA-binding</keyword>
<dbReference type="VEuPathDB" id="TrichDB:TRFO_28916"/>
<dbReference type="EMBL" id="MLAK01000819">
    <property type="protein sequence ID" value="OHT03655.1"/>
    <property type="molecule type" value="Genomic_DNA"/>
</dbReference>
<dbReference type="InterPro" id="IPR000210">
    <property type="entry name" value="BTB/POZ_dom"/>
</dbReference>
<dbReference type="InterPro" id="IPR011333">
    <property type="entry name" value="SKP1/BTB/POZ_sf"/>
</dbReference>
<dbReference type="Pfam" id="PF00651">
    <property type="entry name" value="BTB"/>
    <property type="match status" value="1"/>
</dbReference>
<accession>A0A1J4JWY2</accession>
<evidence type="ECO:0000313" key="4">
    <source>
        <dbReference type="Proteomes" id="UP000179807"/>
    </source>
</evidence>
<dbReference type="GO" id="GO:0003723">
    <property type="term" value="F:RNA binding"/>
    <property type="evidence" value="ECO:0007669"/>
    <property type="project" value="UniProtKB-UniRule"/>
</dbReference>
<keyword evidence="4" id="KW-1185">Reference proteome</keyword>
<dbReference type="InterPro" id="IPR035979">
    <property type="entry name" value="RBD_domain_sf"/>
</dbReference>
<dbReference type="Gene3D" id="3.30.710.10">
    <property type="entry name" value="Potassium Channel Kv1.1, Chain A"/>
    <property type="match status" value="1"/>
</dbReference>
<dbReference type="CDD" id="cd00590">
    <property type="entry name" value="RRM_SF"/>
    <property type="match status" value="2"/>
</dbReference>
<dbReference type="PROSITE" id="PS50102">
    <property type="entry name" value="RRM"/>
    <property type="match status" value="1"/>
</dbReference>
<proteinExistence type="predicted"/>
<dbReference type="Gene3D" id="3.30.70.330">
    <property type="match status" value="1"/>
</dbReference>